<name>A0AAD4SIA1_9MAGN</name>
<proteinExistence type="predicted"/>
<comment type="caution">
    <text evidence="1">The sequence shown here is derived from an EMBL/GenBank/DDBJ whole genome shotgun (WGS) entry which is preliminary data.</text>
</comment>
<evidence type="ECO:0000313" key="1">
    <source>
        <dbReference type="EMBL" id="KAI3906096.1"/>
    </source>
</evidence>
<evidence type="ECO:0000313" key="2">
    <source>
        <dbReference type="Proteomes" id="UP001202328"/>
    </source>
</evidence>
<keyword evidence="2" id="KW-1185">Reference proteome</keyword>
<accession>A0AAD4SIA1</accession>
<sequence length="82" mass="9596">MTNFPSKSTQLFLRTKLPTLFTYYLQHKIHFPRQNPKDGTPFLNLSYLLHHFCPKSLQGIFKGGEHLQNLPLIIKVLFKSLL</sequence>
<gene>
    <name evidence="1" type="ORF">MKW98_018281</name>
</gene>
<dbReference type="Proteomes" id="UP001202328">
    <property type="component" value="Unassembled WGS sequence"/>
</dbReference>
<reference evidence="1" key="1">
    <citation type="submission" date="2022-04" db="EMBL/GenBank/DDBJ databases">
        <title>A functionally conserved STORR gene fusion in Papaver species that diverged 16.8 million years ago.</title>
        <authorList>
            <person name="Catania T."/>
        </authorList>
    </citation>
    <scope>NUCLEOTIDE SEQUENCE</scope>
    <source>
        <strain evidence="1">S-188037</strain>
    </source>
</reference>
<dbReference type="EMBL" id="JAJJMB010010853">
    <property type="protein sequence ID" value="KAI3906096.1"/>
    <property type="molecule type" value="Genomic_DNA"/>
</dbReference>
<organism evidence="1 2">
    <name type="scientific">Papaver atlanticum</name>
    <dbReference type="NCBI Taxonomy" id="357466"/>
    <lineage>
        <taxon>Eukaryota</taxon>
        <taxon>Viridiplantae</taxon>
        <taxon>Streptophyta</taxon>
        <taxon>Embryophyta</taxon>
        <taxon>Tracheophyta</taxon>
        <taxon>Spermatophyta</taxon>
        <taxon>Magnoliopsida</taxon>
        <taxon>Ranunculales</taxon>
        <taxon>Papaveraceae</taxon>
        <taxon>Papaveroideae</taxon>
        <taxon>Papaver</taxon>
    </lineage>
</organism>
<dbReference type="AlphaFoldDB" id="A0AAD4SIA1"/>
<protein>
    <submittedName>
        <fullName evidence="1">Uncharacterized protein</fullName>
    </submittedName>
</protein>